<dbReference type="EMBL" id="JBHTBR010000002">
    <property type="protein sequence ID" value="MFC7291174.1"/>
    <property type="molecule type" value="Genomic_DNA"/>
</dbReference>
<protein>
    <submittedName>
        <fullName evidence="1">Uncharacterized protein</fullName>
    </submittedName>
</protein>
<accession>A0ABW2IJE9</accession>
<keyword evidence="2" id="KW-1185">Reference proteome</keyword>
<organism evidence="1 2">
    <name type="scientific">Hirschia litorea</name>
    <dbReference type="NCBI Taxonomy" id="1199156"/>
    <lineage>
        <taxon>Bacteria</taxon>
        <taxon>Pseudomonadati</taxon>
        <taxon>Pseudomonadota</taxon>
        <taxon>Alphaproteobacteria</taxon>
        <taxon>Hyphomonadales</taxon>
        <taxon>Hyphomonadaceae</taxon>
        <taxon>Hirschia</taxon>
    </lineage>
</organism>
<proteinExistence type="predicted"/>
<dbReference type="RefSeq" id="WP_382166368.1">
    <property type="nucleotide sequence ID" value="NZ_JBHTBR010000002.1"/>
</dbReference>
<reference evidence="2" key="1">
    <citation type="journal article" date="2019" name="Int. J. Syst. Evol. Microbiol.">
        <title>The Global Catalogue of Microorganisms (GCM) 10K type strain sequencing project: providing services to taxonomists for standard genome sequencing and annotation.</title>
        <authorList>
            <consortium name="The Broad Institute Genomics Platform"/>
            <consortium name="The Broad Institute Genome Sequencing Center for Infectious Disease"/>
            <person name="Wu L."/>
            <person name="Ma J."/>
        </authorList>
    </citation>
    <scope>NUCLEOTIDE SEQUENCE [LARGE SCALE GENOMIC DNA]</scope>
    <source>
        <strain evidence="2">CCUG 51308</strain>
    </source>
</reference>
<evidence type="ECO:0000313" key="2">
    <source>
        <dbReference type="Proteomes" id="UP001596492"/>
    </source>
</evidence>
<evidence type="ECO:0000313" key="1">
    <source>
        <dbReference type="EMBL" id="MFC7291174.1"/>
    </source>
</evidence>
<comment type="caution">
    <text evidence="1">The sequence shown here is derived from an EMBL/GenBank/DDBJ whole genome shotgun (WGS) entry which is preliminary data.</text>
</comment>
<gene>
    <name evidence="1" type="ORF">ACFQS8_06065</name>
</gene>
<dbReference type="Proteomes" id="UP001596492">
    <property type="component" value="Unassembled WGS sequence"/>
</dbReference>
<name>A0ABW2IJE9_9PROT</name>
<sequence length="66" mass="7171">MSQIENNQAQETMSFPLGGFYLTAFIPTNVKSSVETNIEPTVTKSKQTFGDVLGYVLAAFGNARPI</sequence>